<dbReference type="AlphaFoldDB" id="A0A0J1L9F1"/>
<protein>
    <submittedName>
        <fullName evidence="1">Adhesin</fullName>
    </submittedName>
</protein>
<dbReference type="RefSeq" id="WP_047943167.1">
    <property type="nucleotide sequence ID" value="NZ_LDPH01000015.1"/>
</dbReference>
<proteinExistence type="predicted"/>
<sequence length="90" mass="9808">MKITEVAENKLLEMIKENGAQGIRFYFAGQGCCGPQLGVSLDSPETTDKVLMINKIQVAMDERVQDMTEAVVIDFTEGGLVLSGLPEQNC</sequence>
<dbReference type="EMBL" id="LDPH01000015">
    <property type="protein sequence ID" value="KLV25525.1"/>
    <property type="molecule type" value="Genomic_DNA"/>
</dbReference>
<organism evidence="1 2">
    <name type="scientific">Niallia circulans</name>
    <name type="common">Bacillus circulans</name>
    <dbReference type="NCBI Taxonomy" id="1397"/>
    <lineage>
        <taxon>Bacteria</taxon>
        <taxon>Bacillati</taxon>
        <taxon>Bacillota</taxon>
        <taxon>Bacilli</taxon>
        <taxon>Bacillales</taxon>
        <taxon>Bacillaceae</taxon>
        <taxon>Niallia</taxon>
    </lineage>
</organism>
<dbReference type="PATRIC" id="fig|1397.4.peg.1234"/>
<dbReference type="Gene3D" id="2.60.300.12">
    <property type="entry name" value="HesB-like domain"/>
    <property type="match status" value="1"/>
</dbReference>
<keyword evidence="2" id="KW-1185">Reference proteome</keyword>
<accession>A0A0J1L9F1</accession>
<comment type="caution">
    <text evidence="1">The sequence shown here is derived from an EMBL/GenBank/DDBJ whole genome shotgun (WGS) entry which is preliminary data.</text>
</comment>
<reference evidence="1 2" key="1">
    <citation type="submission" date="2015-05" db="EMBL/GenBank/DDBJ databases">
        <title>Whole genome sequence and identification of bacterial endophytes from Costus igneus.</title>
        <authorList>
            <person name="Lee Y.P."/>
            <person name="Gan H.M."/>
            <person name="Eng W."/>
            <person name="Wheatley M.S."/>
            <person name="Caraballo A."/>
            <person name="Polter S."/>
            <person name="Savka M.A."/>
            <person name="Hudson A.O."/>
        </authorList>
    </citation>
    <scope>NUCLEOTIDE SEQUENCE [LARGE SCALE GENOMIC DNA]</scope>
    <source>
        <strain evidence="1 2">RIT379</strain>
    </source>
</reference>
<evidence type="ECO:0000313" key="2">
    <source>
        <dbReference type="Proteomes" id="UP000036045"/>
    </source>
</evidence>
<dbReference type="InterPro" id="IPR035903">
    <property type="entry name" value="HesB-like_dom_sf"/>
</dbReference>
<dbReference type="OrthoDB" id="2355011at2"/>
<dbReference type="Proteomes" id="UP000036045">
    <property type="component" value="Unassembled WGS sequence"/>
</dbReference>
<dbReference type="SUPFAM" id="SSF89360">
    <property type="entry name" value="HesB-like domain"/>
    <property type="match status" value="1"/>
</dbReference>
<name>A0A0J1L9F1_NIACI</name>
<gene>
    <name evidence="1" type="ORF">ABW02_15265</name>
</gene>
<evidence type="ECO:0000313" key="1">
    <source>
        <dbReference type="EMBL" id="KLV25525.1"/>
    </source>
</evidence>